<evidence type="ECO:0000313" key="2">
    <source>
        <dbReference type="Proteomes" id="UP000317663"/>
    </source>
</evidence>
<evidence type="ECO:0000313" key="1">
    <source>
        <dbReference type="EMBL" id="TPG60150.1"/>
    </source>
</evidence>
<sequence>MATSDLKTYTIRVARPTADSFDKLLANNQITYLKLLRRFIEQCIEADEISLDLLDDGQTEEELCHVIEQAELAKKILAARKAMER</sequence>
<comment type="caution">
    <text evidence="1">The sequence shown here is derived from an EMBL/GenBank/DDBJ whole genome shotgun (WGS) entry which is preliminary data.</text>
</comment>
<dbReference type="Proteomes" id="UP000317663">
    <property type="component" value="Unassembled WGS sequence"/>
</dbReference>
<dbReference type="RefSeq" id="WP_140473878.1">
    <property type="nucleotide sequence ID" value="NZ_RCZD01000008.1"/>
</dbReference>
<protein>
    <submittedName>
        <fullName evidence="1">Uncharacterized protein</fullName>
    </submittedName>
</protein>
<organism evidence="1 2">
    <name type="scientific">Ewingella americana</name>
    <dbReference type="NCBI Taxonomy" id="41202"/>
    <lineage>
        <taxon>Bacteria</taxon>
        <taxon>Pseudomonadati</taxon>
        <taxon>Pseudomonadota</taxon>
        <taxon>Gammaproteobacteria</taxon>
        <taxon>Enterobacterales</taxon>
        <taxon>Yersiniaceae</taxon>
        <taxon>Ewingella</taxon>
    </lineage>
</organism>
<keyword evidence="2" id="KW-1185">Reference proteome</keyword>
<gene>
    <name evidence="1" type="ORF">EAH77_16405</name>
</gene>
<dbReference type="EMBL" id="RCZD01000008">
    <property type="protein sequence ID" value="TPG60150.1"/>
    <property type="molecule type" value="Genomic_DNA"/>
</dbReference>
<proteinExistence type="predicted"/>
<dbReference type="AlphaFoldDB" id="A0A502GFS7"/>
<reference evidence="1 2" key="1">
    <citation type="journal article" date="2019" name="Environ. Microbiol.">
        <title>Species interactions and distinct microbial communities in high Arctic permafrost affected cryosols are associated with the CH4 and CO2 gas fluxes.</title>
        <authorList>
            <person name="Altshuler I."/>
            <person name="Hamel J."/>
            <person name="Turney S."/>
            <person name="Magnuson E."/>
            <person name="Levesque R."/>
            <person name="Greer C."/>
            <person name="Whyte L.G."/>
        </authorList>
    </citation>
    <scope>NUCLEOTIDE SEQUENCE [LARGE SCALE GENOMIC DNA]</scope>
    <source>
        <strain evidence="1 2">E4</strain>
    </source>
</reference>
<accession>A0A502GFS7</accession>
<name>A0A502GFS7_9GAMM</name>